<evidence type="ECO:0000256" key="4">
    <source>
        <dbReference type="ARBA" id="ARBA00022723"/>
    </source>
</evidence>
<dbReference type="InterPro" id="IPR002716">
    <property type="entry name" value="PIN_dom"/>
</dbReference>
<dbReference type="HAMAP" id="MF_00265">
    <property type="entry name" value="VapC_Nob1"/>
    <property type="match status" value="1"/>
</dbReference>
<comment type="similarity">
    <text evidence="7 8">Belongs to the PINc/VapC protein family.</text>
</comment>
<dbReference type="EC" id="3.1.-.-" evidence="8"/>
<comment type="caution">
    <text evidence="10">The sequence shown here is derived from an EMBL/GenBank/DDBJ whole genome shotgun (WGS) entry which is preliminary data.</text>
</comment>
<evidence type="ECO:0000256" key="1">
    <source>
        <dbReference type="ARBA" id="ARBA00001946"/>
    </source>
</evidence>
<feature type="binding site" evidence="8">
    <location>
        <position position="101"/>
    </location>
    <ligand>
        <name>Mg(2+)</name>
        <dbReference type="ChEBI" id="CHEBI:18420"/>
    </ligand>
</feature>
<dbReference type="SUPFAM" id="SSF88723">
    <property type="entry name" value="PIN domain-like"/>
    <property type="match status" value="1"/>
</dbReference>
<dbReference type="CDD" id="cd09871">
    <property type="entry name" value="PIN_MtVapC28-VapC30-like"/>
    <property type="match status" value="1"/>
</dbReference>
<reference evidence="10 11" key="1">
    <citation type="submission" date="2016-10" db="EMBL/GenBank/DDBJ databases">
        <authorList>
            <person name="Varghese N."/>
            <person name="Submissions S."/>
        </authorList>
    </citation>
    <scope>NUCLEOTIDE SEQUENCE [LARGE SCALE GENOMIC DNA]</scope>
    <source>
        <strain evidence="10 11">IAM 15147</strain>
    </source>
</reference>
<accession>A0AA94KZY9</accession>
<dbReference type="GO" id="GO:0016787">
    <property type="term" value="F:hydrolase activity"/>
    <property type="evidence" value="ECO:0007669"/>
    <property type="project" value="UniProtKB-KW"/>
</dbReference>
<dbReference type="GO" id="GO:0000287">
    <property type="term" value="F:magnesium ion binding"/>
    <property type="evidence" value="ECO:0007669"/>
    <property type="project" value="UniProtKB-UniRule"/>
</dbReference>
<gene>
    <name evidence="8" type="primary">vapC</name>
    <name evidence="10" type="ORF">SAMN04487783_1888</name>
</gene>
<keyword evidence="11" id="KW-1185">Reference proteome</keyword>
<feature type="binding site" evidence="8">
    <location>
        <position position="5"/>
    </location>
    <ligand>
        <name>Mg(2+)</name>
        <dbReference type="ChEBI" id="CHEBI:18420"/>
    </ligand>
</feature>
<dbReference type="RefSeq" id="WP_318255455.1">
    <property type="nucleotide sequence ID" value="NZ_FOZN01000003.1"/>
</dbReference>
<dbReference type="InterPro" id="IPR029060">
    <property type="entry name" value="PIN-like_dom_sf"/>
</dbReference>
<keyword evidence="8" id="KW-0800">Toxin</keyword>
<organism evidence="10 11">
    <name type="scientific">Agrococcus baldri</name>
    <dbReference type="NCBI Taxonomy" id="153730"/>
    <lineage>
        <taxon>Bacteria</taxon>
        <taxon>Bacillati</taxon>
        <taxon>Actinomycetota</taxon>
        <taxon>Actinomycetes</taxon>
        <taxon>Micrococcales</taxon>
        <taxon>Microbacteriaceae</taxon>
        <taxon>Agrococcus</taxon>
    </lineage>
</organism>
<dbReference type="GO" id="GO:0004540">
    <property type="term" value="F:RNA nuclease activity"/>
    <property type="evidence" value="ECO:0007669"/>
    <property type="project" value="InterPro"/>
</dbReference>
<evidence type="ECO:0000256" key="2">
    <source>
        <dbReference type="ARBA" id="ARBA00022649"/>
    </source>
</evidence>
<dbReference type="Gene3D" id="3.40.50.1010">
    <property type="entry name" value="5'-nuclease"/>
    <property type="match status" value="1"/>
</dbReference>
<name>A0AA94KZY9_9MICO</name>
<evidence type="ECO:0000259" key="9">
    <source>
        <dbReference type="Pfam" id="PF01850"/>
    </source>
</evidence>
<evidence type="ECO:0000256" key="3">
    <source>
        <dbReference type="ARBA" id="ARBA00022722"/>
    </source>
</evidence>
<evidence type="ECO:0000256" key="5">
    <source>
        <dbReference type="ARBA" id="ARBA00022801"/>
    </source>
</evidence>
<dbReference type="PANTHER" id="PTHR33653">
    <property type="entry name" value="RIBONUCLEASE VAPC2"/>
    <property type="match status" value="1"/>
</dbReference>
<dbReference type="GO" id="GO:0090729">
    <property type="term" value="F:toxin activity"/>
    <property type="evidence" value="ECO:0007669"/>
    <property type="project" value="UniProtKB-KW"/>
</dbReference>
<keyword evidence="5 8" id="KW-0378">Hydrolase</keyword>
<keyword evidence="4 8" id="KW-0479">Metal-binding</keyword>
<dbReference type="Pfam" id="PF01850">
    <property type="entry name" value="PIN"/>
    <property type="match status" value="1"/>
</dbReference>
<dbReference type="Proteomes" id="UP000198506">
    <property type="component" value="Unassembled WGS sequence"/>
</dbReference>
<evidence type="ECO:0000313" key="10">
    <source>
        <dbReference type="EMBL" id="SFS14676.1"/>
    </source>
</evidence>
<keyword evidence="6 8" id="KW-0460">Magnesium</keyword>
<dbReference type="InterPro" id="IPR050556">
    <property type="entry name" value="Type_II_TA_system_RNase"/>
</dbReference>
<dbReference type="AlphaFoldDB" id="A0AA94KZY9"/>
<protein>
    <recommendedName>
        <fullName evidence="8">Ribonuclease VapC</fullName>
        <shortName evidence="8">RNase VapC</shortName>
        <ecNumber evidence="8">3.1.-.-</ecNumber>
    </recommendedName>
    <alternativeName>
        <fullName evidence="8">Toxin VapC</fullName>
    </alternativeName>
</protein>
<keyword evidence="3 8" id="KW-0540">Nuclease</keyword>
<feature type="domain" description="PIN" evidence="9">
    <location>
        <begin position="2"/>
        <end position="126"/>
    </location>
</feature>
<dbReference type="EMBL" id="FOZN01000003">
    <property type="protein sequence ID" value="SFS14676.1"/>
    <property type="molecule type" value="Genomic_DNA"/>
</dbReference>
<comment type="cofactor">
    <cofactor evidence="1 8">
        <name>Mg(2+)</name>
        <dbReference type="ChEBI" id="CHEBI:18420"/>
    </cofactor>
</comment>
<evidence type="ECO:0000256" key="8">
    <source>
        <dbReference type="HAMAP-Rule" id="MF_00265"/>
    </source>
</evidence>
<comment type="function">
    <text evidence="8">Toxic component of a toxin-antitoxin (TA) system. An RNase.</text>
</comment>
<keyword evidence="2 8" id="KW-1277">Toxin-antitoxin system</keyword>
<evidence type="ECO:0000313" key="11">
    <source>
        <dbReference type="Proteomes" id="UP000198506"/>
    </source>
</evidence>
<evidence type="ECO:0000256" key="6">
    <source>
        <dbReference type="ARBA" id="ARBA00022842"/>
    </source>
</evidence>
<sequence length="132" mass="13760">MIVVDTSALVAVVAAESDAERFAAVLVRNAGDVEVSAAALLEATIVLEARYGAEASTDLELLIDRLGIAVAPVDADQAAIAAQAWRRFGKGRHPAALNFGDCFSYALAAARGVPLLFKGRDFAQTDVRDASA</sequence>
<dbReference type="PANTHER" id="PTHR33653:SF1">
    <property type="entry name" value="RIBONUCLEASE VAPC2"/>
    <property type="match status" value="1"/>
</dbReference>
<proteinExistence type="inferred from homology"/>
<evidence type="ECO:0000256" key="7">
    <source>
        <dbReference type="ARBA" id="ARBA00038093"/>
    </source>
</evidence>
<dbReference type="InterPro" id="IPR022907">
    <property type="entry name" value="VapC_family"/>
</dbReference>